<sequence length="252" mass="28130">MYEIEMHEMSEAFFPCWKAAGIHLSKQVDGGIQSWLRAHPYPPFLEHLSFRLGNQLFFVRVEDVNGKVRGPGNPQGFITAARMANGRACILPMKKKLFGGAWVADMAGWGLLDPDTRRPIDPVALVTDQKIEMTPWEVHDMAVQVVRDYLDKQGFELMSWQGNPEVDPSIWFLGKSKRPEWVVVRSAKFPANSVGRPSNWQAIAAGCAKMSATGHFASVAAVSVDQPFKSSEEAPVPLWRGHGMHVRFTGLE</sequence>
<dbReference type="RefSeq" id="WP_074747098.1">
    <property type="nucleotide sequence ID" value="NZ_FOCT01000009.1"/>
</dbReference>
<reference evidence="1 2" key="1">
    <citation type="submission" date="2016-10" db="EMBL/GenBank/DDBJ databases">
        <authorList>
            <person name="de Groot N.N."/>
        </authorList>
    </citation>
    <scope>NUCLEOTIDE SEQUENCE [LARGE SCALE GENOMIC DNA]</scope>
    <source>
        <strain evidence="1 2">Nl18</strain>
    </source>
</reference>
<dbReference type="Proteomes" id="UP000183898">
    <property type="component" value="Unassembled WGS sequence"/>
</dbReference>
<organism evidence="1 2">
    <name type="scientific">Nitrosospira multiformis</name>
    <dbReference type="NCBI Taxonomy" id="1231"/>
    <lineage>
        <taxon>Bacteria</taxon>
        <taxon>Pseudomonadati</taxon>
        <taxon>Pseudomonadota</taxon>
        <taxon>Betaproteobacteria</taxon>
        <taxon>Nitrosomonadales</taxon>
        <taxon>Nitrosomonadaceae</taxon>
        <taxon>Nitrosospira</taxon>
    </lineage>
</organism>
<name>A0A1H8KQT7_9PROT</name>
<protein>
    <submittedName>
        <fullName evidence="1">Uncharacterized protein</fullName>
    </submittedName>
</protein>
<accession>A0A1H8KQT7</accession>
<dbReference type="AlphaFoldDB" id="A0A1H8KQT7"/>
<evidence type="ECO:0000313" key="1">
    <source>
        <dbReference type="EMBL" id="SEN95263.1"/>
    </source>
</evidence>
<evidence type="ECO:0000313" key="2">
    <source>
        <dbReference type="Proteomes" id="UP000183898"/>
    </source>
</evidence>
<gene>
    <name evidence="1" type="ORF">SAMN05216404_10915</name>
</gene>
<proteinExistence type="predicted"/>
<dbReference type="EMBL" id="FOCT01000009">
    <property type="protein sequence ID" value="SEN95263.1"/>
    <property type="molecule type" value="Genomic_DNA"/>
</dbReference>